<feature type="region of interest" description="Disordered" evidence="1">
    <location>
        <begin position="41"/>
        <end position="92"/>
    </location>
</feature>
<reference evidence="3 5" key="1">
    <citation type="journal article" date="2012" name="Nature">
        <title>Algal genomes reveal evolutionary mosaicism and the fate of nucleomorphs.</title>
        <authorList>
            <consortium name="DOE Joint Genome Institute"/>
            <person name="Curtis B.A."/>
            <person name="Tanifuji G."/>
            <person name="Burki F."/>
            <person name="Gruber A."/>
            <person name="Irimia M."/>
            <person name="Maruyama S."/>
            <person name="Arias M.C."/>
            <person name="Ball S.G."/>
            <person name="Gile G.H."/>
            <person name="Hirakawa Y."/>
            <person name="Hopkins J.F."/>
            <person name="Kuo A."/>
            <person name="Rensing S.A."/>
            <person name="Schmutz J."/>
            <person name="Symeonidi A."/>
            <person name="Elias M."/>
            <person name="Eveleigh R.J."/>
            <person name="Herman E.K."/>
            <person name="Klute M.J."/>
            <person name="Nakayama T."/>
            <person name="Obornik M."/>
            <person name="Reyes-Prieto A."/>
            <person name="Armbrust E.V."/>
            <person name="Aves S.J."/>
            <person name="Beiko R.G."/>
            <person name="Coutinho P."/>
            <person name="Dacks J.B."/>
            <person name="Durnford D.G."/>
            <person name="Fast N.M."/>
            <person name="Green B.R."/>
            <person name="Grisdale C.J."/>
            <person name="Hempel F."/>
            <person name="Henrissat B."/>
            <person name="Hoppner M.P."/>
            <person name="Ishida K."/>
            <person name="Kim E."/>
            <person name="Koreny L."/>
            <person name="Kroth P.G."/>
            <person name="Liu Y."/>
            <person name="Malik S.B."/>
            <person name="Maier U.G."/>
            <person name="McRose D."/>
            <person name="Mock T."/>
            <person name="Neilson J.A."/>
            <person name="Onodera N.T."/>
            <person name="Poole A.M."/>
            <person name="Pritham E.J."/>
            <person name="Richards T.A."/>
            <person name="Rocap G."/>
            <person name="Roy S.W."/>
            <person name="Sarai C."/>
            <person name="Schaack S."/>
            <person name="Shirato S."/>
            <person name="Slamovits C.H."/>
            <person name="Spencer D.F."/>
            <person name="Suzuki S."/>
            <person name="Worden A.Z."/>
            <person name="Zauner S."/>
            <person name="Barry K."/>
            <person name="Bell C."/>
            <person name="Bharti A.K."/>
            <person name="Crow J.A."/>
            <person name="Grimwood J."/>
            <person name="Kramer R."/>
            <person name="Lindquist E."/>
            <person name="Lucas S."/>
            <person name="Salamov A."/>
            <person name="McFadden G.I."/>
            <person name="Lane C.E."/>
            <person name="Keeling P.J."/>
            <person name="Gray M.W."/>
            <person name="Grigoriev I.V."/>
            <person name="Archibald J.M."/>
        </authorList>
    </citation>
    <scope>NUCLEOTIDE SEQUENCE</scope>
    <source>
        <strain evidence="3 5">CCMP2712</strain>
    </source>
</reference>
<dbReference type="AlphaFoldDB" id="L1IY47"/>
<reference evidence="5" key="2">
    <citation type="submission" date="2012-11" db="EMBL/GenBank/DDBJ databases">
        <authorList>
            <person name="Kuo A."/>
            <person name="Curtis B.A."/>
            <person name="Tanifuji G."/>
            <person name="Burki F."/>
            <person name="Gruber A."/>
            <person name="Irimia M."/>
            <person name="Maruyama S."/>
            <person name="Arias M.C."/>
            <person name="Ball S.G."/>
            <person name="Gile G.H."/>
            <person name="Hirakawa Y."/>
            <person name="Hopkins J.F."/>
            <person name="Rensing S.A."/>
            <person name="Schmutz J."/>
            <person name="Symeonidi A."/>
            <person name="Elias M."/>
            <person name="Eveleigh R.J."/>
            <person name="Herman E.K."/>
            <person name="Klute M.J."/>
            <person name="Nakayama T."/>
            <person name="Obornik M."/>
            <person name="Reyes-Prieto A."/>
            <person name="Armbrust E.V."/>
            <person name="Aves S.J."/>
            <person name="Beiko R.G."/>
            <person name="Coutinho P."/>
            <person name="Dacks J.B."/>
            <person name="Durnford D.G."/>
            <person name="Fast N.M."/>
            <person name="Green B.R."/>
            <person name="Grisdale C."/>
            <person name="Hempe F."/>
            <person name="Henrissat B."/>
            <person name="Hoppner M.P."/>
            <person name="Ishida K.-I."/>
            <person name="Kim E."/>
            <person name="Koreny L."/>
            <person name="Kroth P.G."/>
            <person name="Liu Y."/>
            <person name="Malik S.-B."/>
            <person name="Maier U.G."/>
            <person name="McRose D."/>
            <person name="Mock T."/>
            <person name="Neilson J.A."/>
            <person name="Onodera N.T."/>
            <person name="Poole A.M."/>
            <person name="Pritham E.J."/>
            <person name="Richards T.A."/>
            <person name="Rocap G."/>
            <person name="Roy S.W."/>
            <person name="Sarai C."/>
            <person name="Schaack S."/>
            <person name="Shirato S."/>
            <person name="Slamovits C.H."/>
            <person name="Spencer D.F."/>
            <person name="Suzuki S."/>
            <person name="Worden A.Z."/>
            <person name="Zauner S."/>
            <person name="Barry K."/>
            <person name="Bell C."/>
            <person name="Bharti A.K."/>
            <person name="Crow J.A."/>
            <person name="Grimwood J."/>
            <person name="Kramer R."/>
            <person name="Lindquist E."/>
            <person name="Lucas S."/>
            <person name="Salamov A."/>
            <person name="McFadden G.I."/>
            <person name="Lane C.E."/>
            <person name="Keeling P.J."/>
            <person name="Gray M.W."/>
            <person name="Grigoriev I.V."/>
            <person name="Archibald J.M."/>
        </authorList>
    </citation>
    <scope>NUCLEOTIDE SEQUENCE</scope>
    <source>
        <strain evidence="5">CCMP2712</strain>
    </source>
</reference>
<gene>
    <name evidence="3" type="ORF">GUITHDRAFT_142208</name>
</gene>
<dbReference type="HOGENOM" id="CLU_675194_0_0_1"/>
<evidence type="ECO:0000256" key="2">
    <source>
        <dbReference type="SAM" id="SignalP"/>
    </source>
</evidence>
<dbReference type="PaxDb" id="55529-EKX41032"/>
<dbReference type="RefSeq" id="XP_005828012.1">
    <property type="nucleotide sequence ID" value="XM_005827955.1"/>
</dbReference>
<feature type="compositionally biased region" description="Acidic residues" evidence="1">
    <location>
        <begin position="48"/>
        <end position="92"/>
    </location>
</feature>
<evidence type="ECO:0000313" key="3">
    <source>
        <dbReference type="EMBL" id="EKX41032.1"/>
    </source>
</evidence>
<dbReference type="EnsemblProtists" id="EKX41032">
    <property type="protein sequence ID" value="EKX41032"/>
    <property type="gene ID" value="GUITHDRAFT_142208"/>
</dbReference>
<organism evidence="3">
    <name type="scientific">Guillardia theta (strain CCMP2712)</name>
    <name type="common">Cryptophyte</name>
    <dbReference type="NCBI Taxonomy" id="905079"/>
    <lineage>
        <taxon>Eukaryota</taxon>
        <taxon>Cryptophyceae</taxon>
        <taxon>Pyrenomonadales</taxon>
        <taxon>Geminigeraceae</taxon>
        <taxon>Guillardia</taxon>
    </lineage>
</organism>
<evidence type="ECO:0000313" key="4">
    <source>
        <dbReference type="EnsemblProtists" id="EKX41032"/>
    </source>
</evidence>
<dbReference type="KEGG" id="gtt:GUITHDRAFT_142208"/>
<dbReference type="Proteomes" id="UP000011087">
    <property type="component" value="Unassembled WGS sequence"/>
</dbReference>
<name>L1IY47_GUITC</name>
<evidence type="ECO:0000313" key="5">
    <source>
        <dbReference type="Proteomes" id="UP000011087"/>
    </source>
</evidence>
<proteinExistence type="predicted"/>
<feature type="signal peptide" evidence="2">
    <location>
        <begin position="1"/>
        <end position="18"/>
    </location>
</feature>
<keyword evidence="5" id="KW-1185">Reference proteome</keyword>
<sequence>MFLFPLLLLLILRLLSLPLPLPLLLLDYKVVALRTDGREKNFSPAAQFEEEDEEEAEQKWDEEEQEQDEEKEDEEVEEDEDEDEDEDGEEDPLERLQAVEGEENEDFFDQWHDAICEVMAKKQGAKKIQQVLVDGDDIIVRGGRNLLRSLEQKSSPFINLNLDNLRGHVEMLSEVGDLFHTAQPYDSFMDVVPTALDSRGTRSDTCFSDAEVRQVLNTWNEEQAYVFQEELLTNDAVGELMTYSSWADANDYHMSHNSQPLSLPPADLPSCSSLVLRQDLHHIVLISPAICKESMQLLLRPVEENRKTSTDQIARMLGIKIPVNPVAHASFADQYDIRRKISSCFHKWSKEASRPRRIAWITKLLTLNARHALTDAAFLGWRAALGGSEEDYAAKNQKTINACLQQVG</sequence>
<reference evidence="4" key="3">
    <citation type="submission" date="2016-03" db="UniProtKB">
        <authorList>
            <consortium name="EnsemblProtists"/>
        </authorList>
    </citation>
    <scope>IDENTIFICATION</scope>
</reference>
<accession>L1IY47</accession>
<feature type="chain" id="PRO_5008770615" evidence="2">
    <location>
        <begin position="19"/>
        <end position="408"/>
    </location>
</feature>
<keyword evidence="2" id="KW-0732">Signal</keyword>
<protein>
    <submittedName>
        <fullName evidence="3 4">Uncharacterized protein</fullName>
    </submittedName>
</protein>
<dbReference type="EMBL" id="JH993026">
    <property type="protein sequence ID" value="EKX41032.1"/>
    <property type="molecule type" value="Genomic_DNA"/>
</dbReference>
<dbReference type="GeneID" id="17297774"/>
<evidence type="ECO:0000256" key="1">
    <source>
        <dbReference type="SAM" id="MobiDB-lite"/>
    </source>
</evidence>